<dbReference type="InterPro" id="IPR036116">
    <property type="entry name" value="FN3_sf"/>
</dbReference>
<dbReference type="EMBL" id="KQ417698">
    <property type="protein sequence ID" value="KOF90726.1"/>
    <property type="molecule type" value="Genomic_DNA"/>
</dbReference>
<dbReference type="Gene3D" id="2.60.40.10">
    <property type="entry name" value="Immunoglobulins"/>
    <property type="match status" value="1"/>
</dbReference>
<accession>A0A0L8HNA0</accession>
<gene>
    <name evidence="2" type="ORF">OCBIM_22010603mg</name>
</gene>
<dbReference type="AlphaFoldDB" id="A0A0L8HNA0"/>
<keyword evidence="1" id="KW-0812">Transmembrane</keyword>
<proteinExistence type="predicted"/>
<keyword evidence="1" id="KW-1133">Transmembrane helix</keyword>
<sequence>MAHPKDKWVNITWVKSSTSSISIAWAWHMRSENAFQSTTTVSSLSAATAAVSSAAAPSSTPSSSSTGRYLTKFHTAPHFHKQPDPSLYVPSPVAFLGWNVEYHLKTGSFMSKMLPPETNSYSLTGLQSNTAYNVCVSVQPHPTYIWPLATRKSHCLTLWTVPLIRRDSIVGLLLCFGYYALMIGLGVWQWKRRVYLSKRWRRNSIEDHSEDKQSAVVRWRDLDESDEKSRLKD</sequence>
<organism evidence="2">
    <name type="scientific">Octopus bimaculoides</name>
    <name type="common">California two-spotted octopus</name>
    <dbReference type="NCBI Taxonomy" id="37653"/>
    <lineage>
        <taxon>Eukaryota</taxon>
        <taxon>Metazoa</taxon>
        <taxon>Spiralia</taxon>
        <taxon>Lophotrochozoa</taxon>
        <taxon>Mollusca</taxon>
        <taxon>Cephalopoda</taxon>
        <taxon>Coleoidea</taxon>
        <taxon>Octopodiformes</taxon>
        <taxon>Octopoda</taxon>
        <taxon>Incirrata</taxon>
        <taxon>Octopodidae</taxon>
        <taxon>Octopus</taxon>
    </lineage>
</organism>
<name>A0A0L8HNA0_OCTBM</name>
<evidence type="ECO:0000256" key="1">
    <source>
        <dbReference type="SAM" id="Phobius"/>
    </source>
</evidence>
<dbReference type="SUPFAM" id="SSF49265">
    <property type="entry name" value="Fibronectin type III"/>
    <property type="match status" value="1"/>
</dbReference>
<feature type="transmembrane region" description="Helical" evidence="1">
    <location>
        <begin position="169"/>
        <end position="190"/>
    </location>
</feature>
<protein>
    <recommendedName>
        <fullName evidence="3">Fibronectin type-III domain-containing protein</fullName>
    </recommendedName>
</protein>
<dbReference type="OrthoDB" id="6159849at2759"/>
<dbReference type="InterPro" id="IPR013783">
    <property type="entry name" value="Ig-like_fold"/>
</dbReference>
<keyword evidence="1" id="KW-0472">Membrane</keyword>
<evidence type="ECO:0008006" key="3">
    <source>
        <dbReference type="Google" id="ProtNLM"/>
    </source>
</evidence>
<evidence type="ECO:0000313" key="2">
    <source>
        <dbReference type="EMBL" id="KOF90726.1"/>
    </source>
</evidence>
<reference evidence="2" key="1">
    <citation type="submission" date="2015-07" db="EMBL/GenBank/DDBJ databases">
        <title>MeaNS - Measles Nucleotide Surveillance Program.</title>
        <authorList>
            <person name="Tran T."/>
            <person name="Druce J."/>
        </authorList>
    </citation>
    <scope>NUCLEOTIDE SEQUENCE</scope>
    <source>
        <strain evidence="2">UCB-OBI-ISO-001</strain>
        <tissue evidence="2">Gonad</tissue>
    </source>
</reference>